<keyword evidence="2" id="KW-1185">Reference proteome</keyword>
<organism evidence="1 2">
    <name type="scientific">Linum tenue</name>
    <dbReference type="NCBI Taxonomy" id="586396"/>
    <lineage>
        <taxon>Eukaryota</taxon>
        <taxon>Viridiplantae</taxon>
        <taxon>Streptophyta</taxon>
        <taxon>Embryophyta</taxon>
        <taxon>Tracheophyta</taxon>
        <taxon>Spermatophyta</taxon>
        <taxon>Magnoliopsida</taxon>
        <taxon>eudicotyledons</taxon>
        <taxon>Gunneridae</taxon>
        <taxon>Pentapetalae</taxon>
        <taxon>rosids</taxon>
        <taxon>fabids</taxon>
        <taxon>Malpighiales</taxon>
        <taxon>Linaceae</taxon>
        <taxon>Linum</taxon>
    </lineage>
</organism>
<dbReference type="InterPro" id="IPR036047">
    <property type="entry name" value="F-box-like_dom_sf"/>
</dbReference>
<dbReference type="EMBL" id="CAMGYJ010000002">
    <property type="protein sequence ID" value="CAI0385823.1"/>
    <property type="molecule type" value="Genomic_DNA"/>
</dbReference>
<protein>
    <recommendedName>
        <fullName evidence="3">F-box domain-containing protein</fullName>
    </recommendedName>
</protein>
<dbReference type="Proteomes" id="UP001154282">
    <property type="component" value="Unassembled WGS sequence"/>
</dbReference>
<dbReference type="PANTHER" id="PTHR47602">
    <property type="entry name" value="F-BOX PROTEIN SKIP22"/>
    <property type="match status" value="1"/>
</dbReference>
<sequence length="215" mass="23790">MEVWVRCSESKATELLVSEIHATFLESGFVRYTPKLQLTIPPNDSVDNSTSYYYTLPPLLAINNDDGIHPPPPLVQVEFQAGGNLLTCRGHLVGRDSSNNLLSLNKSGELAKALDCGGVSEFRRRIKDAMCFPLLIDISEEAGLTGPNSFSTLPDELKFTIMAKVPGTTLAMMECVCSGLRGLSSSRDYQLWAAKFSEEEFDDREVSPLTLLRRR</sequence>
<accession>A0AAV0HMU3</accession>
<dbReference type="Gene3D" id="3.40.1000.30">
    <property type="match status" value="1"/>
</dbReference>
<evidence type="ECO:0008006" key="3">
    <source>
        <dbReference type="Google" id="ProtNLM"/>
    </source>
</evidence>
<name>A0AAV0HMU3_9ROSI</name>
<comment type="caution">
    <text evidence="1">The sequence shown here is derived from an EMBL/GenBank/DDBJ whole genome shotgun (WGS) entry which is preliminary data.</text>
</comment>
<gene>
    <name evidence="1" type="ORF">LITE_LOCUS4930</name>
</gene>
<evidence type="ECO:0000313" key="2">
    <source>
        <dbReference type="Proteomes" id="UP001154282"/>
    </source>
</evidence>
<feature type="non-terminal residue" evidence="1">
    <location>
        <position position="215"/>
    </location>
</feature>
<dbReference type="AlphaFoldDB" id="A0AAV0HMU3"/>
<reference evidence="1" key="1">
    <citation type="submission" date="2022-08" db="EMBL/GenBank/DDBJ databases">
        <authorList>
            <person name="Gutierrez-Valencia J."/>
        </authorList>
    </citation>
    <scope>NUCLEOTIDE SEQUENCE</scope>
</reference>
<evidence type="ECO:0000313" key="1">
    <source>
        <dbReference type="EMBL" id="CAI0385823.1"/>
    </source>
</evidence>
<proteinExistence type="predicted"/>
<dbReference type="SUPFAM" id="SSF81383">
    <property type="entry name" value="F-box domain"/>
    <property type="match status" value="1"/>
</dbReference>
<dbReference type="PANTHER" id="PTHR47602:SF2">
    <property type="entry name" value="F-BOX PROTEIN SKIP22"/>
    <property type="match status" value="1"/>
</dbReference>